<dbReference type="InterPro" id="IPR036097">
    <property type="entry name" value="HisK_dim/P_sf"/>
</dbReference>
<dbReference type="FunFam" id="1.10.287.130:FF:000001">
    <property type="entry name" value="Two-component sensor histidine kinase"/>
    <property type="match status" value="1"/>
</dbReference>
<keyword evidence="7" id="KW-0812">Transmembrane</keyword>
<dbReference type="AlphaFoldDB" id="A0A5C6HD33"/>
<evidence type="ECO:0000313" key="11">
    <source>
        <dbReference type="EMBL" id="UVR57628.1"/>
    </source>
</evidence>
<feature type="transmembrane region" description="Helical" evidence="7">
    <location>
        <begin position="6"/>
        <end position="23"/>
    </location>
</feature>
<dbReference type="InterPro" id="IPR003661">
    <property type="entry name" value="HisK_dim/P_dom"/>
</dbReference>
<dbReference type="InterPro" id="IPR005467">
    <property type="entry name" value="His_kinase_dom"/>
</dbReference>
<name>A0A5C6HD33_BACFG</name>
<dbReference type="SUPFAM" id="SSF47384">
    <property type="entry name" value="Homodimeric domain of signal transducing histidine kinase"/>
    <property type="match status" value="1"/>
</dbReference>
<dbReference type="SMART" id="SM00387">
    <property type="entry name" value="HATPase_c"/>
    <property type="match status" value="1"/>
</dbReference>
<evidence type="ECO:0000256" key="4">
    <source>
        <dbReference type="ARBA" id="ARBA00022679"/>
    </source>
</evidence>
<dbReference type="PANTHER" id="PTHR43711:SF31">
    <property type="entry name" value="HISTIDINE KINASE"/>
    <property type="match status" value="1"/>
</dbReference>
<feature type="domain" description="Histidine kinase" evidence="8">
    <location>
        <begin position="198"/>
        <end position="411"/>
    </location>
</feature>
<dbReference type="Proteomes" id="UP000479773">
    <property type="component" value="Unassembled WGS sequence"/>
</dbReference>
<dbReference type="Pfam" id="PF00512">
    <property type="entry name" value="HisKA"/>
    <property type="match status" value="1"/>
</dbReference>
<dbReference type="InterPro" id="IPR036890">
    <property type="entry name" value="HATPase_C_sf"/>
</dbReference>
<evidence type="ECO:0000256" key="1">
    <source>
        <dbReference type="ARBA" id="ARBA00000085"/>
    </source>
</evidence>
<evidence type="ECO:0000313" key="9">
    <source>
        <dbReference type="EMBL" id="KAA4753487.1"/>
    </source>
</evidence>
<protein>
    <recommendedName>
        <fullName evidence="2">histidine kinase</fullName>
        <ecNumber evidence="2">2.7.13.3</ecNumber>
    </recommendedName>
</protein>
<evidence type="ECO:0000259" key="8">
    <source>
        <dbReference type="PROSITE" id="PS50109"/>
    </source>
</evidence>
<dbReference type="GO" id="GO:0000155">
    <property type="term" value="F:phosphorelay sensor kinase activity"/>
    <property type="evidence" value="ECO:0007669"/>
    <property type="project" value="InterPro"/>
</dbReference>
<evidence type="ECO:0000256" key="2">
    <source>
        <dbReference type="ARBA" id="ARBA00012438"/>
    </source>
</evidence>
<dbReference type="CDD" id="cd00082">
    <property type="entry name" value="HisKA"/>
    <property type="match status" value="1"/>
</dbReference>
<dbReference type="EC" id="2.7.13.3" evidence="2"/>
<evidence type="ECO:0000256" key="7">
    <source>
        <dbReference type="SAM" id="Phobius"/>
    </source>
</evidence>
<evidence type="ECO:0000313" key="10">
    <source>
        <dbReference type="EMBL" id="UVO91107.1"/>
    </source>
</evidence>
<dbReference type="PROSITE" id="PS50109">
    <property type="entry name" value="HIS_KIN"/>
    <property type="match status" value="1"/>
</dbReference>
<evidence type="ECO:0000256" key="5">
    <source>
        <dbReference type="ARBA" id="ARBA00022777"/>
    </source>
</evidence>
<evidence type="ECO:0000256" key="3">
    <source>
        <dbReference type="ARBA" id="ARBA00022553"/>
    </source>
</evidence>
<dbReference type="Gene3D" id="1.10.287.130">
    <property type="match status" value="1"/>
</dbReference>
<organism evidence="9 12">
    <name type="scientific">Bacteroides fragilis</name>
    <dbReference type="NCBI Taxonomy" id="817"/>
    <lineage>
        <taxon>Bacteria</taxon>
        <taxon>Pseudomonadati</taxon>
        <taxon>Bacteroidota</taxon>
        <taxon>Bacteroidia</taxon>
        <taxon>Bacteroidales</taxon>
        <taxon>Bacteroidaceae</taxon>
        <taxon>Bacteroides</taxon>
    </lineage>
</organism>
<dbReference type="Gene3D" id="3.30.565.10">
    <property type="entry name" value="Histidine kinase-like ATPase, C-terminal domain"/>
    <property type="match status" value="1"/>
</dbReference>
<dbReference type="EMBL" id="CP103070">
    <property type="protein sequence ID" value="UVO91107.1"/>
    <property type="molecule type" value="Genomic_DNA"/>
</dbReference>
<dbReference type="EMBL" id="VWEQ01000006">
    <property type="protein sequence ID" value="KAA4753487.1"/>
    <property type="molecule type" value="Genomic_DNA"/>
</dbReference>
<dbReference type="Pfam" id="PF02518">
    <property type="entry name" value="HATPase_c"/>
    <property type="match status" value="1"/>
</dbReference>
<dbReference type="InterPro" id="IPR004358">
    <property type="entry name" value="Sig_transdc_His_kin-like_C"/>
</dbReference>
<keyword evidence="6" id="KW-0902">Two-component regulatory system</keyword>
<dbReference type="SUPFAM" id="SSF55874">
    <property type="entry name" value="ATPase domain of HSP90 chaperone/DNA topoisomerase II/histidine kinase"/>
    <property type="match status" value="1"/>
</dbReference>
<comment type="catalytic activity">
    <reaction evidence="1">
        <text>ATP + protein L-histidine = ADP + protein N-phospho-L-histidine.</text>
        <dbReference type="EC" id="2.7.13.3"/>
    </reaction>
</comment>
<reference evidence="9 12" key="1">
    <citation type="journal article" date="2019" name="Nat. Med.">
        <title>A library of human gut bacterial isolates paired with longitudinal multiomics data enables mechanistic microbiome research.</title>
        <authorList>
            <person name="Poyet M."/>
            <person name="Groussin M."/>
            <person name="Gibbons S.M."/>
            <person name="Avila-Pacheco J."/>
            <person name="Jiang X."/>
            <person name="Kearney S.M."/>
            <person name="Perrotta A.R."/>
            <person name="Berdy B."/>
            <person name="Zhao S."/>
            <person name="Lieberman T.D."/>
            <person name="Swanson P.K."/>
            <person name="Smith M."/>
            <person name="Roesemann S."/>
            <person name="Alexander J.E."/>
            <person name="Rich S.A."/>
            <person name="Livny J."/>
            <person name="Vlamakis H."/>
            <person name="Clish C."/>
            <person name="Bullock K."/>
            <person name="Deik A."/>
            <person name="Scott J."/>
            <person name="Pierce K.A."/>
            <person name="Xavier R.J."/>
            <person name="Alm E.J."/>
        </authorList>
    </citation>
    <scope>NUCLEOTIDE SEQUENCE [LARGE SCALE GENOMIC DNA]</scope>
    <source>
        <strain evidence="9 12">BIOML-A106</strain>
    </source>
</reference>
<dbReference type="Proteomes" id="UP001060330">
    <property type="component" value="Chromosome"/>
</dbReference>
<dbReference type="PANTHER" id="PTHR43711">
    <property type="entry name" value="TWO-COMPONENT HISTIDINE KINASE"/>
    <property type="match status" value="1"/>
</dbReference>
<keyword evidence="4" id="KW-0808">Transferase</keyword>
<dbReference type="PRINTS" id="PR00344">
    <property type="entry name" value="BCTRLSENSOR"/>
</dbReference>
<dbReference type="Proteomes" id="UP001058403">
    <property type="component" value="Chromosome"/>
</dbReference>
<accession>A0A5C6HD33</accession>
<keyword evidence="5 9" id="KW-0418">Kinase</keyword>
<reference evidence="10" key="2">
    <citation type="submission" date="2022-08" db="EMBL/GenBank/DDBJ databases">
        <title>Genome Sequencing of Bacteroides fragilis Group Isolates with Nanopore Technology.</title>
        <authorList>
            <person name="Tisza M.J."/>
            <person name="Smith D."/>
            <person name="Dekker J.P."/>
        </authorList>
    </citation>
    <scope>NUCLEOTIDE SEQUENCE</scope>
    <source>
        <strain evidence="10">BFG-49</strain>
        <strain evidence="11">BFG-70</strain>
    </source>
</reference>
<sequence>MMIYIIFSVFIIIILFICARYWYLWRKISVQKNEWVAQTKESDTILRSMNACFILINSDLVVIRTNYYDLSGISEEPASSGRVGDLLNCKNAVRSGGGCGAHKNCENCMIRHTIENAFCHKKGFHKLEASMRLLSSDHQQIIPCDVSVSGTYLNNEGHEQMLLTVYDITELKNMQRLLNIEKENAVSAEKLKSAFIANMSHEIRTPLNAIVGFSGLLASADDDTEKKMYLDIVAENNDRLLQIVTDVLDLSKIESGSLDFHYSEFDVNDLLCGLHGILNIRLKDKPEIKLNCEAGTDEWIIYSEQHRIVQIITNLVHNAMKFTHSGEICFGCRPQGEDEIYFYVSDTGIGIPAGEQDKIFDRFTKLDHEVPGTGLGLTLSQTIVQNLGGEMGVESEVTKGSTFWFTLPLKS</sequence>
<dbReference type="CDD" id="cd16922">
    <property type="entry name" value="HATPase_EvgS-ArcB-TorS-like"/>
    <property type="match status" value="1"/>
</dbReference>
<keyword evidence="7" id="KW-0472">Membrane</keyword>
<dbReference type="RefSeq" id="WP_014298213.1">
    <property type="nucleotide sequence ID" value="NZ_CABKOU010000002.1"/>
</dbReference>
<keyword evidence="7" id="KW-1133">Transmembrane helix</keyword>
<dbReference type="InterPro" id="IPR003594">
    <property type="entry name" value="HATPase_dom"/>
</dbReference>
<dbReference type="EMBL" id="CP103216">
    <property type="protein sequence ID" value="UVR57628.1"/>
    <property type="molecule type" value="Genomic_DNA"/>
</dbReference>
<keyword evidence="3" id="KW-0597">Phosphoprotein</keyword>
<evidence type="ECO:0000256" key="6">
    <source>
        <dbReference type="ARBA" id="ARBA00023012"/>
    </source>
</evidence>
<proteinExistence type="predicted"/>
<gene>
    <name evidence="9" type="ORF">F3B44_09040</name>
    <name evidence="10" type="ORF">NXW39_05900</name>
    <name evidence="11" type="ORF">NXX45_06130</name>
</gene>
<dbReference type="InterPro" id="IPR050736">
    <property type="entry name" value="Sensor_HK_Regulatory"/>
</dbReference>
<dbReference type="SMART" id="SM00388">
    <property type="entry name" value="HisKA"/>
    <property type="match status" value="1"/>
</dbReference>
<evidence type="ECO:0000313" key="12">
    <source>
        <dbReference type="Proteomes" id="UP000479773"/>
    </source>
</evidence>